<evidence type="ECO:0000256" key="5">
    <source>
        <dbReference type="ARBA" id="ARBA00023002"/>
    </source>
</evidence>
<comment type="similarity">
    <text evidence="2 8">Belongs to the cytochrome P450 family.</text>
</comment>
<evidence type="ECO:0000256" key="3">
    <source>
        <dbReference type="ARBA" id="ARBA00022617"/>
    </source>
</evidence>
<dbReference type="PANTHER" id="PTHR46696:SF4">
    <property type="entry name" value="BIOTIN BIOSYNTHESIS CYTOCHROME P450"/>
    <property type="match status" value="1"/>
</dbReference>
<dbReference type="PANTHER" id="PTHR46696">
    <property type="entry name" value="P450, PUTATIVE (EUROFUNG)-RELATED"/>
    <property type="match status" value="1"/>
</dbReference>
<evidence type="ECO:0000313" key="10">
    <source>
        <dbReference type="Proteomes" id="UP001564760"/>
    </source>
</evidence>
<dbReference type="SUPFAM" id="SSF48264">
    <property type="entry name" value="Cytochrome P450"/>
    <property type="match status" value="1"/>
</dbReference>
<keyword evidence="5 8" id="KW-0560">Oxidoreductase</keyword>
<evidence type="ECO:0000256" key="1">
    <source>
        <dbReference type="ARBA" id="ARBA00001971"/>
    </source>
</evidence>
<comment type="cofactor">
    <cofactor evidence="1">
        <name>heme</name>
        <dbReference type="ChEBI" id="CHEBI:30413"/>
    </cofactor>
</comment>
<dbReference type="EMBL" id="JBGEDP010000001">
    <property type="protein sequence ID" value="MEY8015093.1"/>
    <property type="molecule type" value="Genomic_DNA"/>
</dbReference>
<gene>
    <name evidence="9" type="ORF">AB8998_08755</name>
</gene>
<proteinExistence type="inferred from homology"/>
<evidence type="ECO:0000256" key="8">
    <source>
        <dbReference type="RuleBase" id="RU000461"/>
    </source>
</evidence>
<protein>
    <submittedName>
        <fullName evidence="9">Cytochrome P450</fullName>
    </submittedName>
</protein>
<name>A0ABV4BYK2_9MYCO</name>
<dbReference type="PRINTS" id="PR00359">
    <property type="entry name" value="BP450"/>
</dbReference>
<dbReference type="PROSITE" id="PS00086">
    <property type="entry name" value="CYTOCHROME_P450"/>
    <property type="match status" value="1"/>
</dbReference>
<dbReference type="RefSeq" id="WP_369737512.1">
    <property type="nucleotide sequence ID" value="NZ_JBGEDP010000001.1"/>
</dbReference>
<evidence type="ECO:0000256" key="6">
    <source>
        <dbReference type="ARBA" id="ARBA00023004"/>
    </source>
</evidence>
<dbReference type="Gene3D" id="1.10.630.10">
    <property type="entry name" value="Cytochrome P450"/>
    <property type="match status" value="1"/>
</dbReference>
<keyword evidence="4 8" id="KW-0479">Metal-binding</keyword>
<organism evidence="9 10">
    <name type="scientific">Mycobacterium servetii</name>
    <dbReference type="NCBI Taxonomy" id="3237418"/>
    <lineage>
        <taxon>Bacteria</taxon>
        <taxon>Bacillati</taxon>
        <taxon>Actinomycetota</taxon>
        <taxon>Actinomycetes</taxon>
        <taxon>Mycobacteriales</taxon>
        <taxon>Mycobacteriaceae</taxon>
        <taxon>Mycobacterium</taxon>
    </lineage>
</organism>
<accession>A0ABV4BYK2</accession>
<evidence type="ECO:0000313" key="9">
    <source>
        <dbReference type="EMBL" id="MEY8015093.1"/>
    </source>
</evidence>
<keyword evidence="10" id="KW-1185">Reference proteome</keyword>
<comment type="caution">
    <text evidence="9">The sequence shown here is derived from an EMBL/GenBank/DDBJ whole genome shotgun (WGS) entry which is preliminary data.</text>
</comment>
<evidence type="ECO:0000256" key="7">
    <source>
        <dbReference type="ARBA" id="ARBA00023033"/>
    </source>
</evidence>
<keyword evidence="6 8" id="KW-0408">Iron</keyword>
<sequence length="401" mass="44143">MTVLTDPVEFFGAAALQDPYPLYERMRAEAPVHRIGDSVFYAVCGWDAVTEAIERVGDFSSNLTATMVYRDDGSVTPFDMGPPGGPSHALATADDPVHAVHRRLLLPHLSAKRVRIIEEFATETAELLWEQNLQEGHIEWMGAVANRLPMMVVAKLLGLPAGDVDELIRLGYATTTLLDGVVTPDQLDAAGMAAIELSAYVMEHFEKPSSNGLIADLAARYASGELEQLPALGIMLTLFSAAGESTASLLGSAAWILADRPEIQRQLRENPELLGAFIEETLRFESPFRGHYRHVWRDTTLAGVAVPADTHLLLMWGAANRDPAHFEAPDEFRLDRGTAKGHITFGKGVHFCVGAALARLEARIVLRVLLERTTWIEAADIGEWLPSILVRRRNRLRLAIR</sequence>
<dbReference type="Proteomes" id="UP001564760">
    <property type="component" value="Unassembled WGS sequence"/>
</dbReference>
<dbReference type="InterPro" id="IPR002397">
    <property type="entry name" value="Cyt_P450_B"/>
</dbReference>
<evidence type="ECO:0000256" key="2">
    <source>
        <dbReference type="ARBA" id="ARBA00010617"/>
    </source>
</evidence>
<dbReference type="InterPro" id="IPR017972">
    <property type="entry name" value="Cyt_P450_CS"/>
</dbReference>
<dbReference type="InterPro" id="IPR036396">
    <property type="entry name" value="Cyt_P450_sf"/>
</dbReference>
<keyword evidence="7 8" id="KW-0503">Monooxygenase</keyword>
<reference evidence="9 10" key="1">
    <citation type="submission" date="2024-08" db="EMBL/GenBank/DDBJ databases">
        <title>Mycobacterium servetensis sp. nov., a novel rapid-growing mycobacterial species recovered from a human patient in Zaragoza, Spain.</title>
        <authorList>
            <person name="Tristancho-Baro A.I."/>
            <person name="Buenestado-Serrano S."/>
            <person name="Garcia De Viedma D."/>
            <person name="Milagro-Beamonte A."/>
            <person name="Burillo N."/>
            <person name="Sanz S."/>
            <person name="Lopez-Calleja A.I."/>
            <person name="Penas-Utrilla D."/>
            <person name="Guardingo M."/>
            <person name="Garcia M.J."/>
            <person name="Vinuelas-Bayon J."/>
        </authorList>
    </citation>
    <scope>NUCLEOTIDE SEQUENCE [LARGE SCALE GENOMIC DNA]</scope>
    <source>
        <strain evidence="10">HUMS_12744610</strain>
    </source>
</reference>
<evidence type="ECO:0000256" key="4">
    <source>
        <dbReference type="ARBA" id="ARBA00022723"/>
    </source>
</evidence>
<dbReference type="Pfam" id="PF00067">
    <property type="entry name" value="p450"/>
    <property type="match status" value="1"/>
</dbReference>
<keyword evidence="3 8" id="KW-0349">Heme</keyword>
<dbReference type="InterPro" id="IPR001128">
    <property type="entry name" value="Cyt_P450"/>
</dbReference>